<feature type="signal peptide" evidence="1">
    <location>
        <begin position="1"/>
        <end position="26"/>
    </location>
</feature>
<name>A0A928YUH6_9GAMM</name>
<keyword evidence="3" id="KW-1185">Reference proteome</keyword>
<reference evidence="2" key="1">
    <citation type="submission" date="2018-07" db="EMBL/GenBank/DDBJ databases">
        <title>Genome assembly of strain Ka43.</title>
        <authorList>
            <person name="Kukolya J."/>
            <person name="Nagy I."/>
            <person name="Horvath B."/>
            <person name="Toth A."/>
        </authorList>
    </citation>
    <scope>NUCLEOTIDE SEQUENCE</scope>
    <source>
        <strain evidence="2">KB43</strain>
    </source>
</reference>
<organism evidence="2 3">
    <name type="scientific">Cellvibrio polysaccharolyticus</name>
    <dbReference type="NCBI Taxonomy" id="2082724"/>
    <lineage>
        <taxon>Bacteria</taxon>
        <taxon>Pseudomonadati</taxon>
        <taxon>Pseudomonadota</taxon>
        <taxon>Gammaproteobacteria</taxon>
        <taxon>Cellvibrionales</taxon>
        <taxon>Cellvibrionaceae</taxon>
        <taxon>Cellvibrio</taxon>
    </lineage>
</organism>
<evidence type="ECO:0000256" key="1">
    <source>
        <dbReference type="SAM" id="SignalP"/>
    </source>
</evidence>
<dbReference type="EMBL" id="PRDL01000001">
    <property type="protein sequence ID" value="MBE8717972.1"/>
    <property type="molecule type" value="Genomic_DNA"/>
</dbReference>
<evidence type="ECO:0008006" key="4">
    <source>
        <dbReference type="Google" id="ProtNLM"/>
    </source>
</evidence>
<feature type="chain" id="PRO_5037288174" description="CBM11 domain-containing protein" evidence="1">
    <location>
        <begin position="27"/>
        <end position="200"/>
    </location>
</feature>
<dbReference type="AlphaFoldDB" id="A0A928YUH6"/>
<proteinExistence type="predicted"/>
<gene>
    <name evidence="2" type="ORF">C4F51_12330</name>
</gene>
<evidence type="ECO:0000313" key="3">
    <source>
        <dbReference type="Proteomes" id="UP000652567"/>
    </source>
</evidence>
<accession>A0A928YUH6</accession>
<comment type="caution">
    <text evidence="2">The sequence shown here is derived from an EMBL/GenBank/DDBJ whole genome shotgun (WGS) entry which is preliminary data.</text>
</comment>
<evidence type="ECO:0000313" key="2">
    <source>
        <dbReference type="EMBL" id="MBE8717972.1"/>
    </source>
</evidence>
<dbReference type="Proteomes" id="UP000652567">
    <property type="component" value="Unassembled WGS sequence"/>
</dbReference>
<sequence length="200" mass="21632">MSLCKSIGARLGLGSIFFIAPFFAWAEDNALHPSLQNPDLWSYGADPYGSKVITGDSLIKDGAARIAFERAPKPAADRNTWIELIYHAPDGHLGGTQAVRITYQCSEALLMKFSQRDFGEDGDNSYAHYQTLLPAAEDWKTVTVSLADFSRPAWTPATSNDVGLILENVSAIYLAPALDDSQGGHATLNVKSIEILTAAD</sequence>
<dbReference type="RefSeq" id="WP_193910167.1">
    <property type="nucleotide sequence ID" value="NZ_PRDL01000001.1"/>
</dbReference>
<protein>
    <recommendedName>
        <fullName evidence="4">CBM11 domain-containing protein</fullName>
    </recommendedName>
</protein>
<keyword evidence="1" id="KW-0732">Signal</keyword>